<keyword evidence="1" id="KW-0723">Serine/threonine-protein kinase</keyword>
<keyword evidence="1" id="KW-0418">Kinase</keyword>
<sequence length="146" mass="16043">MTENPPAAEPHRSTFNGAADLHLVDQTLDEVARLCAQVGDVEDEERLQFSLGVSEVLTNMVKHGIPGGGRDSMTLWVELVVDRHRLFAQLRDDAEPLTGPHILDQAALPGELAESGRGLAIASMVLHGVQHHVQDGNVWTLWRERT</sequence>
<dbReference type="Proteomes" id="UP001500368">
    <property type="component" value="Unassembled WGS sequence"/>
</dbReference>
<dbReference type="Pfam" id="PF13581">
    <property type="entry name" value="HATPase_c_2"/>
    <property type="match status" value="1"/>
</dbReference>
<dbReference type="InterPro" id="IPR050267">
    <property type="entry name" value="Anti-sigma-factor_SerPK"/>
</dbReference>
<dbReference type="InterPro" id="IPR036890">
    <property type="entry name" value="HATPase_C_sf"/>
</dbReference>
<keyword evidence="4" id="KW-1185">Reference proteome</keyword>
<name>A0ABP9G8C0_9MICC</name>
<dbReference type="RefSeq" id="WP_345478284.1">
    <property type="nucleotide sequence ID" value="NZ_BAABLW010000007.1"/>
</dbReference>
<dbReference type="PANTHER" id="PTHR35526:SF3">
    <property type="entry name" value="ANTI-SIGMA-F FACTOR RSBW"/>
    <property type="match status" value="1"/>
</dbReference>
<dbReference type="InterPro" id="IPR003594">
    <property type="entry name" value="HATPase_dom"/>
</dbReference>
<organism evidence="3 4">
    <name type="scientific">Nesterenkonia rhizosphaerae</name>
    <dbReference type="NCBI Taxonomy" id="1348272"/>
    <lineage>
        <taxon>Bacteria</taxon>
        <taxon>Bacillati</taxon>
        <taxon>Actinomycetota</taxon>
        <taxon>Actinomycetes</taxon>
        <taxon>Micrococcales</taxon>
        <taxon>Micrococcaceae</taxon>
        <taxon>Nesterenkonia</taxon>
    </lineage>
</organism>
<feature type="domain" description="Histidine kinase/HSP90-like ATPase" evidence="2">
    <location>
        <begin position="19"/>
        <end position="138"/>
    </location>
</feature>
<dbReference type="Gene3D" id="3.30.565.10">
    <property type="entry name" value="Histidine kinase-like ATPase, C-terminal domain"/>
    <property type="match status" value="1"/>
</dbReference>
<evidence type="ECO:0000313" key="4">
    <source>
        <dbReference type="Proteomes" id="UP001500368"/>
    </source>
</evidence>
<evidence type="ECO:0000313" key="3">
    <source>
        <dbReference type="EMBL" id="GAA4925881.1"/>
    </source>
</evidence>
<keyword evidence="1" id="KW-0808">Transferase</keyword>
<reference evidence="4" key="1">
    <citation type="journal article" date="2019" name="Int. J. Syst. Evol. Microbiol.">
        <title>The Global Catalogue of Microorganisms (GCM) 10K type strain sequencing project: providing services to taxonomists for standard genome sequencing and annotation.</title>
        <authorList>
            <consortium name="The Broad Institute Genomics Platform"/>
            <consortium name="The Broad Institute Genome Sequencing Center for Infectious Disease"/>
            <person name="Wu L."/>
            <person name="Ma J."/>
        </authorList>
    </citation>
    <scope>NUCLEOTIDE SEQUENCE [LARGE SCALE GENOMIC DNA]</scope>
    <source>
        <strain evidence="4">JCM 19129</strain>
    </source>
</reference>
<evidence type="ECO:0000256" key="1">
    <source>
        <dbReference type="ARBA" id="ARBA00022527"/>
    </source>
</evidence>
<gene>
    <name evidence="3" type="ORF">GCM10025790_24460</name>
</gene>
<evidence type="ECO:0000259" key="2">
    <source>
        <dbReference type="Pfam" id="PF13581"/>
    </source>
</evidence>
<proteinExistence type="predicted"/>
<comment type="caution">
    <text evidence="3">The sequence shown here is derived from an EMBL/GenBank/DDBJ whole genome shotgun (WGS) entry which is preliminary data.</text>
</comment>
<accession>A0ABP9G8C0</accession>
<dbReference type="EMBL" id="BAABLW010000007">
    <property type="protein sequence ID" value="GAA4925881.1"/>
    <property type="molecule type" value="Genomic_DNA"/>
</dbReference>
<protein>
    <recommendedName>
        <fullName evidence="2">Histidine kinase/HSP90-like ATPase domain-containing protein</fullName>
    </recommendedName>
</protein>
<dbReference type="PANTHER" id="PTHR35526">
    <property type="entry name" value="ANTI-SIGMA-F FACTOR RSBW-RELATED"/>
    <property type="match status" value="1"/>
</dbReference>